<dbReference type="EMBL" id="CP090169">
    <property type="protein sequence ID" value="UJO20181.1"/>
    <property type="molecule type" value="Genomic_DNA"/>
</dbReference>
<feature type="compositionally biased region" description="Basic and acidic residues" evidence="1">
    <location>
        <begin position="34"/>
        <end position="43"/>
    </location>
</feature>
<protein>
    <submittedName>
        <fullName evidence="2">Uncharacterized protein</fullName>
    </submittedName>
</protein>
<dbReference type="GeneID" id="71990606"/>
<reference evidence="2" key="2">
    <citation type="journal article" date="2022" name="Microb. Genom.">
        <title>A chromosome-scale genome assembly of the tomato pathogen Cladosporium fulvum reveals a compartmentalized genome architecture and the presence of a dispensable chromosome.</title>
        <authorList>
            <person name="Zaccaron A.Z."/>
            <person name="Chen L.H."/>
            <person name="Samaras A."/>
            <person name="Stergiopoulos I."/>
        </authorList>
    </citation>
    <scope>NUCLEOTIDE SEQUENCE</scope>
    <source>
        <strain evidence="2">Race5_Kim</strain>
    </source>
</reference>
<name>A0A9Q8PCU0_PASFU</name>
<dbReference type="Proteomes" id="UP000756132">
    <property type="component" value="Chromosome 7"/>
</dbReference>
<accession>A0A9Q8PCU0</accession>
<evidence type="ECO:0000313" key="3">
    <source>
        <dbReference type="Proteomes" id="UP000756132"/>
    </source>
</evidence>
<dbReference type="RefSeq" id="XP_047764547.1">
    <property type="nucleotide sequence ID" value="XM_047909876.1"/>
</dbReference>
<dbReference type="AlphaFoldDB" id="A0A9Q8PCU0"/>
<feature type="region of interest" description="Disordered" evidence="1">
    <location>
        <begin position="121"/>
        <end position="146"/>
    </location>
</feature>
<proteinExistence type="predicted"/>
<keyword evidence="3" id="KW-1185">Reference proteome</keyword>
<evidence type="ECO:0000313" key="2">
    <source>
        <dbReference type="EMBL" id="UJO20181.1"/>
    </source>
</evidence>
<feature type="region of interest" description="Disordered" evidence="1">
    <location>
        <begin position="21"/>
        <end position="43"/>
    </location>
</feature>
<dbReference type="KEGG" id="ffu:CLAFUR5_10728"/>
<gene>
    <name evidence="2" type="ORF">CLAFUR5_10728</name>
</gene>
<feature type="compositionally biased region" description="Basic and acidic residues" evidence="1">
    <location>
        <begin position="125"/>
        <end position="134"/>
    </location>
</feature>
<sequence length="146" mass="16946">MLTIVVLGAVEIANALERDKIPDEHSKANPHPARPQEDRRQSEIREYSRSLYDLYLPRIEAFLDETPERASYKRSTSGNRVDSVLHSGVEIFDLSAERAQETPYFANWECYHMVRRPLRSSSTNLERESDRGDGEYVFNPWRTETG</sequence>
<reference evidence="2" key="1">
    <citation type="submission" date="2021-12" db="EMBL/GenBank/DDBJ databases">
        <authorList>
            <person name="Zaccaron A."/>
            <person name="Stergiopoulos I."/>
        </authorList>
    </citation>
    <scope>NUCLEOTIDE SEQUENCE</scope>
    <source>
        <strain evidence="2">Race5_Kim</strain>
    </source>
</reference>
<organism evidence="2 3">
    <name type="scientific">Passalora fulva</name>
    <name type="common">Tomato leaf mold</name>
    <name type="synonym">Cladosporium fulvum</name>
    <dbReference type="NCBI Taxonomy" id="5499"/>
    <lineage>
        <taxon>Eukaryota</taxon>
        <taxon>Fungi</taxon>
        <taxon>Dikarya</taxon>
        <taxon>Ascomycota</taxon>
        <taxon>Pezizomycotina</taxon>
        <taxon>Dothideomycetes</taxon>
        <taxon>Dothideomycetidae</taxon>
        <taxon>Mycosphaerellales</taxon>
        <taxon>Mycosphaerellaceae</taxon>
        <taxon>Fulvia</taxon>
    </lineage>
</organism>
<evidence type="ECO:0000256" key="1">
    <source>
        <dbReference type="SAM" id="MobiDB-lite"/>
    </source>
</evidence>